<sequence>MALTDEQMQDLQKEAKVNSATLREGDPLHVEGKDYKVVASTGSGSVTQGISVAPVDKNGNADYSQTAVVVAGTQPPGDKNGNGLLPELGSFFNAVGARGHMTSQYGDVEALYETTEKNLKGKNNAGITNMSGFSQSGPAVAKVAAEHKVGKITNFMDWGSEAALMDDAGAPREANDITKEEKKWINKHAHVYSDSGKDVTEYDGGDGEIAYGKVKTFEGKDHDTQAPRIKGNGLDVDWYVKHHKFCSGMTKEQVKEVSKYKAAHDSKKSKKDADDYVKEYQKKYGDYAKKKTSKIKNKGKIKAKPTSATSLHLKHKFGQKLDFKDLLRHYQGAQGSKRILLRKALLFAGLSAAIEDVGDLTKKVQQLMDQSKEDIKETVEETRAKAFDFAQELDAAEVESLLAEIDFNRIWSEGIESENIAQAKNFAAKVEALGQKVLSAGDAIEEADQGAAEKVVVFNEAVISDFN</sequence>
<evidence type="ECO:0000313" key="3">
    <source>
        <dbReference type="Proteomes" id="UP000003573"/>
    </source>
</evidence>
<evidence type="ECO:0000313" key="2">
    <source>
        <dbReference type="EMBL" id="EHJ53151.1"/>
    </source>
</evidence>
<comment type="caution">
    <text evidence="2">The sequence shown here is derived from an EMBL/GenBank/DDBJ whole genome shotgun (WGS) entry which is preliminary data.</text>
</comment>
<evidence type="ECO:0000256" key="1">
    <source>
        <dbReference type="SAM" id="MobiDB-lite"/>
    </source>
</evidence>
<reference evidence="2 3" key="1">
    <citation type="journal article" date="2014" name="Int. J. Syst. Evol. Microbiol.">
        <title>Phylogenomics and the dynamic genome evolution of the genus Streptococcus.</title>
        <authorList>
            <consortium name="The Broad Institute Genome Sequencing Platform"/>
            <person name="Richards V.P."/>
            <person name="Palmer S.R."/>
            <person name="Pavinski Bitar P.D."/>
            <person name="Qin X."/>
            <person name="Weinstock G.M."/>
            <person name="Highlander S.K."/>
            <person name="Town C.D."/>
            <person name="Burne R.A."/>
            <person name="Stanhope M.J."/>
        </authorList>
    </citation>
    <scope>NUCLEOTIDE SEQUENCE [LARGE SCALE GENOMIC DNA]</scope>
    <source>
        <strain evidence="2 3">NCTC 11558</strain>
    </source>
</reference>
<organism evidence="2 3">
    <name type="scientific">Streptococcus macacae NCTC 11558</name>
    <dbReference type="NCBI Taxonomy" id="764298"/>
    <lineage>
        <taxon>Bacteria</taxon>
        <taxon>Bacillati</taxon>
        <taxon>Bacillota</taxon>
        <taxon>Bacilli</taxon>
        <taxon>Lactobacillales</taxon>
        <taxon>Streptococcaceae</taxon>
        <taxon>Streptococcus</taxon>
    </lineage>
</organism>
<gene>
    <name evidence="2" type="ORF">STRMA_0336</name>
</gene>
<dbReference type="EMBL" id="AEUW02000001">
    <property type="protein sequence ID" value="EHJ53151.1"/>
    <property type="molecule type" value="Genomic_DNA"/>
</dbReference>
<keyword evidence="3" id="KW-1185">Reference proteome</keyword>
<dbReference type="RefSeq" id="WP_003081990.1">
    <property type="nucleotide sequence ID" value="NZ_AEUW02000001.1"/>
</dbReference>
<dbReference type="STRING" id="764298.STRMA_0336"/>
<name>G5JYS2_9STRE</name>
<feature type="region of interest" description="Disordered" evidence="1">
    <location>
        <begin position="1"/>
        <end position="28"/>
    </location>
</feature>
<protein>
    <submittedName>
        <fullName evidence="2">Uncharacterized protein</fullName>
    </submittedName>
</protein>
<dbReference type="AlphaFoldDB" id="G5JYS2"/>
<proteinExistence type="predicted"/>
<accession>G5JYS2</accession>
<dbReference type="OrthoDB" id="2175187at2"/>
<dbReference type="Proteomes" id="UP000003573">
    <property type="component" value="Unassembled WGS sequence"/>
</dbReference>